<protein>
    <submittedName>
        <fullName evidence="1">Uncharacterized protein</fullName>
    </submittedName>
</protein>
<reference evidence="2" key="1">
    <citation type="journal article" date="2011" name="PLoS Genet.">
        <title>Genomic analysis of the necrotrophic fungal pathogens Sclerotinia sclerotiorum and Botrytis cinerea.</title>
        <authorList>
            <person name="Amselem J."/>
            <person name="Cuomo C.A."/>
            <person name="van Kan J.A."/>
            <person name="Viaud M."/>
            <person name="Benito E.P."/>
            <person name="Couloux A."/>
            <person name="Coutinho P.M."/>
            <person name="de Vries R.P."/>
            <person name="Dyer P.S."/>
            <person name="Fillinger S."/>
            <person name="Fournier E."/>
            <person name="Gout L."/>
            <person name="Hahn M."/>
            <person name="Kohn L."/>
            <person name="Lapalu N."/>
            <person name="Plummer K.M."/>
            <person name="Pradier J.M."/>
            <person name="Quevillon E."/>
            <person name="Sharon A."/>
            <person name="Simon A."/>
            <person name="ten Have A."/>
            <person name="Tudzynski B."/>
            <person name="Tudzynski P."/>
            <person name="Wincker P."/>
            <person name="Andrew M."/>
            <person name="Anthouard V."/>
            <person name="Beever R.E."/>
            <person name="Beffa R."/>
            <person name="Benoit I."/>
            <person name="Bouzid O."/>
            <person name="Brault B."/>
            <person name="Chen Z."/>
            <person name="Choquer M."/>
            <person name="Collemare J."/>
            <person name="Cotton P."/>
            <person name="Danchin E.G."/>
            <person name="Da Silva C."/>
            <person name="Gautier A."/>
            <person name="Giraud C."/>
            <person name="Giraud T."/>
            <person name="Gonzalez C."/>
            <person name="Grossetete S."/>
            <person name="Guldener U."/>
            <person name="Henrissat B."/>
            <person name="Howlett B.J."/>
            <person name="Kodira C."/>
            <person name="Kretschmer M."/>
            <person name="Lappartient A."/>
            <person name="Leroch M."/>
            <person name="Levis C."/>
            <person name="Mauceli E."/>
            <person name="Neuveglise C."/>
            <person name="Oeser B."/>
            <person name="Pearson M."/>
            <person name="Poulain J."/>
            <person name="Poussereau N."/>
            <person name="Quesneville H."/>
            <person name="Rascle C."/>
            <person name="Schumacher J."/>
            <person name="Segurens B."/>
            <person name="Sexton A."/>
            <person name="Silva E."/>
            <person name="Sirven C."/>
            <person name="Soanes D.M."/>
            <person name="Talbot N.J."/>
            <person name="Templeton M."/>
            <person name="Yandava C."/>
            <person name="Yarden O."/>
            <person name="Zeng Q."/>
            <person name="Rollins J.A."/>
            <person name="Lebrun M.H."/>
            <person name="Dickman M."/>
        </authorList>
    </citation>
    <scope>NUCLEOTIDE SEQUENCE [LARGE SCALE GENOMIC DNA]</scope>
    <source>
        <strain evidence="2">T4</strain>
    </source>
</reference>
<accession>G2Y2U1</accession>
<proteinExistence type="predicted"/>
<dbReference type="InParanoid" id="G2Y2U1"/>
<organism evidence="1 2">
    <name type="scientific">Botryotinia fuckeliana (strain T4)</name>
    <name type="common">Noble rot fungus</name>
    <name type="synonym">Botrytis cinerea</name>
    <dbReference type="NCBI Taxonomy" id="999810"/>
    <lineage>
        <taxon>Eukaryota</taxon>
        <taxon>Fungi</taxon>
        <taxon>Dikarya</taxon>
        <taxon>Ascomycota</taxon>
        <taxon>Pezizomycotina</taxon>
        <taxon>Leotiomycetes</taxon>
        <taxon>Helotiales</taxon>
        <taxon>Sclerotiniaceae</taxon>
        <taxon>Botrytis</taxon>
    </lineage>
</organism>
<evidence type="ECO:0000313" key="1">
    <source>
        <dbReference type="EMBL" id="CCD46981.1"/>
    </source>
</evidence>
<dbReference type="AlphaFoldDB" id="G2Y2U1"/>
<dbReference type="Proteomes" id="UP000008177">
    <property type="component" value="Unplaced contigs"/>
</dbReference>
<gene>
    <name evidence="1" type="ORF">BofuT4_uP038830.1</name>
</gene>
<name>G2Y2U1_BOTF4</name>
<sequence>MSIQTLNSPRYFSNVPNDSCKSAAWHESGYSGAKEILICFRIADRFIKHNSWNIKRSEK</sequence>
<dbReference type="HOGENOM" id="CLU_2960463_0_0_1"/>
<evidence type="ECO:0000313" key="2">
    <source>
        <dbReference type="Proteomes" id="UP000008177"/>
    </source>
</evidence>
<dbReference type="EMBL" id="FQ790285">
    <property type="protein sequence ID" value="CCD46981.1"/>
    <property type="molecule type" value="Genomic_DNA"/>
</dbReference>